<dbReference type="Pfam" id="PF01988">
    <property type="entry name" value="VIT1"/>
    <property type="match status" value="1"/>
</dbReference>
<evidence type="ECO:0000256" key="4">
    <source>
        <dbReference type="ARBA" id="ARBA00023136"/>
    </source>
</evidence>
<organism evidence="6">
    <name type="scientific">Agromyces sp. G08B096</name>
    <dbReference type="NCBI Taxonomy" id="3156399"/>
    <lineage>
        <taxon>Bacteria</taxon>
        <taxon>Bacillati</taxon>
        <taxon>Actinomycetota</taxon>
        <taxon>Actinomycetes</taxon>
        <taxon>Micrococcales</taxon>
        <taxon>Microbacteriaceae</taxon>
        <taxon>Agromyces</taxon>
    </lineage>
</organism>
<dbReference type="GO" id="GO:0005384">
    <property type="term" value="F:manganese ion transmembrane transporter activity"/>
    <property type="evidence" value="ECO:0007669"/>
    <property type="project" value="InterPro"/>
</dbReference>
<dbReference type="RefSeq" id="WP_350348676.1">
    <property type="nucleotide sequence ID" value="NZ_CP158374.1"/>
</dbReference>
<name>A0AAU7WB40_9MICO</name>
<evidence type="ECO:0000256" key="2">
    <source>
        <dbReference type="ARBA" id="ARBA00022692"/>
    </source>
</evidence>
<keyword evidence="2 5" id="KW-0812">Transmembrane</keyword>
<dbReference type="InterPro" id="IPR008217">
    <property type="entry name" value="Ccc1_fam"/>
</dbReference>
<dbReference type="EMBL" id="CP158374">
    <property type="protein sequence ID" value="XBX82660.1"/>
    <property type="molecule type" value="Genomic_DNA"/>
</dbReference>
<comment type="subcellular location">
    <subcellularLocation>
        <location evidence="1">Endomembrane system</location>
        <topology evidence="1">Multi-pass membrane protein</topology>
    </subcellularLocation>
</comment>
<gene>
    <name evidence="6" type="ORF">ABIQ69_01730</name>
</gene>
<evidence type="ECO:0000313" key="6">
    <source>
        <dbReference type="EMBL" id="XBX82660.1"/>
    </source>
</evidence>
<accession>A0AAU7WB40</accession>
<protein>
    <submittedName>
        <fullName evidence="6">VIT1/CCC1 transporter family protein</fullName>
    </submittedName>
</protein>
<evidence type="ECO:0000256" key="5">
    <source>
        <dbReference type="SAM" id="Phobius"/>
    </source>
</evidence>
<evidence type="ECO:0000256" key="1">
    <source>
        <dbReference type="ARBA" id="ARBA00004127"/>
    </source>
</evidence>
<feature type="transmembrane region" description="Helical" evidence="5">
    <location>
        <begin position="197"/>
        <end position="219"/>
    </location>
</feature>
<dbReference type="GO" id="GO:0030026">
    <property type="term" value="P:intracellular manganese ion homeostasis"/>
    <property type="evidence" value="ECO:0007669"/>
    <property type="project" value="InterPro"/>
</dbReference>
<keyword evidence="3 5" id="KW-1133">Transmembrane helix</keyword>
<feature type="transmembrane region" description="Helical" evidence="5">
    <location>
        <begin position="138"/>
        <end position="163"/>
    </location>
</feature>
<reference evidence="6" key="1">
    <citation type="submission" date="2024-05" db="EMBL/GenBank/DDBJ databases">
        <authorList>
            <person name="Yu L."/>
        </authorList>
    </citation>
    <scope>NUCLEOTIDE SEQUENCE</scope>
    <source>
        <strain evidence="6">G08B096</strain>
    </source>
</reference>
<dbReference type="AlphaFoldDB" id="A0AAU7WB40"/>
<keyword evidence="4 5" id="KW-0472">Membrane</keyword>
<evidence type="ECO:0000256" key="3">
    <source>
        <dbReference type="ARBA" id="ARBA00022989"/>
    </source>
</evidence>
<sequence>MAWVRSEGFRSSVVASTDGIIGTAGVLQGFAGAGASSTTLLVASISALVAGAVAGFGSKYAELAAERDAEQALIADEVEDLRDPSDDLAGLAARFVAHGVRPEIARAAAADLFRHDALEAQLEFEHGIGEPLRPSQPLLGALADAAAIVLGSALPLLILVIYPAAWEEWAVALAVIISLAIAALLISLSARTSVWRALGRTVGVGALTMLCTYLAGALIF</sequence>
<dbReference type="GO" id="GO:0012505">
    <property type="term" value="C:endomembrane system"/>
    <property type="evidence" value="ECO:0007669"/>
    <property type="project" value="UniProtKB-SubCell"/>
</dbReference>
<feature type="transmembrane region" description="Helical" evidence="5">
    <location>
        <begin position="169"/>
        <end position="190"/>
    </location>
</feature>
<dbReference type="PANTHER" id="PTHR31851">
    <property type="entry name" value="FE(2+)/MN(2+) TRANSPORTER PCL1"/>
    <property type="match status" value="1"/>
</dbReference>
<proteinExistence type="predicted"/>